<accession>A0A2N5VPI5</accession>
<dbReference type="AlphaFoldDB" id="A0A2N5VPI5"/>
<comment type="caution">
    <text evidence="1">The sequence shown here is derived from an EMBL/GenBank/DDBJ whole genome shotgun (WGS) entry which is preliminary data.</text>
</comment>
<reference evidence="1 2" key="1">
    <citation type="submission" date="2017-11" db="EMBL/GenBank/DDBJ databases">
        <title>De novo assembly and phasing of dikaryotic genomes from two isolates of Puccinia coronata f. sp. avenae, the causal agent of oat crown rust.</title>
        <authorList>
            <person name="Miller M.E."/>
            <person name="Zhang Y."/>
            <person name="Omidvar V."/>
            <person name="Sperschneider J."/>
            <person name="Schwessinger B."/>
            <person name="Raley C."/>
            <person name="Palmer J.M."/>
            <person name="Garnica D."/>
            <person name="Upadhyaya N."/>
            <person name="Rathjen J."/>
            <person name="Taylor J.M."/>
            <person name="Park R.F."/>
            <person name="Dodds P.N."/>
            <person name="Hirsch C.D."/>
            <person name="Kianian S.F."/>
            <person name="Figueroa M."/>
        </authorList>
    </citation>
    <scope>NUCLEOTIDE SEQUENCE [LARGE SCALE GENOMIC DNA]</scope>
    <source>
        <strain evidence="1">12SD80</strain>
    </source>
</reference>
<sequence length="148" mass="16512">MQAKLMIKSSGQQDATLHLKPGKQPVQISDLRNLHNFLTGQSPEEEEICDLAIEVPHPNDVKIQQGTLILVIRKSKTAKPEELQQMQLKPPTNDLCPAKAIQHRLVSSTTVEDSLFGCKGPKGRVHLKKRRVNKVLKAARDCRGCHDP</sequence>
<name>A0A2N5VPI5_9BASI</name>
<protein>
    <submittedName>
        <fullName evidence="1">Uncharacterized protein</fullName>
    </submittedName>
</protein>
<evidence type="ECO:0000313" key="2">
    <source>
        <dbReference type="Proteomes" id="UP000235392"/>
    </source>
</evidence>
<dbReference type="EMBL" id="PGCI01000003">
    <property type="protein sequence ID" value="PLW51877.1"/>
    <property type="molecule type" value="Genomic_DNA"/>
</dbReference>
<evidence type="ECO:0000313" key="1">
    <source>
        <dbReference type="EMBL" id="PLW51877.1"/>
    </source>
</evidence>
<organism evidence="1 2">
    <name type="scientific">Puccinia coronata f. sp. avenae</name>
    <dbReference type="NCBI Taxonomy" id="200324"/>
    <lineage>
        <taxon>Eukaryota</taxon>
        <taxon>Fungi</taxon>
        <taxon>Dikarya</taxon>
        <taxon>Basidiomycota</taxon>
        <taxon>Pucciniomycotina</taxon>
        <taxon>Pucciniomycetes</taxon>
        <taxon>Pucciniales</taxon>
        <taxon>Pucciniaceae</taxon>
        <taxon>Puccinia</taxon>
    </lineage>
</organism>
<proteinExistence type="predicted"/>
<dbReference type="Proteomes" id="UP000235392">
    <property type="component" value="Unassembled WGS sequence"/>
</dbReference>
<gene>
    <name evidence="1" type="ORF">PCASD_00930</name>
</gene>